<feature type="transmembrane region" description="Helical" evidence="1">
    <location>
        <begin position="61"/>
        <end position="81"/>
    </location>
</feature>
<reference evidence="3" key="1">
    <citation type="submission" date="2016-10" db="EMBL/GenBank/DDBJ databases">
        <authorList>
            <person name="Varghese N."/>
            <person name="Submissions S."/>
        </authorList>
    </citation>
    <scope>NUCLEOTIDE SEQUENCE [LARGE SCALE GENOMIC DNA]</scope>
    <source>
        <strain evidence="3">DSM 217</strain>
    </source>
</reference>
<dbReference type="RefSeq" id="WP_093034586.1">
    <property type="nucleotide sequence ID" value="NZ_FNNZ01000016.1"/>
</dbReference>
<keyword evidence="1" id="KW-0812">Transmembrane</keyword>
<evidence type="ECO:0000313" key="3">
    <source>
        <dbReference type="Proteomes" id="UP000198816"/>
    </source>
</evidence>
<gene>
    <name evidence="2" type="ORF">SAMN05421783_11688</name>
</gene>
<feature type="transmembrane region" description="Helical" evidence="1">
    <location>
        <begin position="101"/>
        <end position="119"/>
    </location>
</feature>
<dbReference type="InterPro" id="IPR021318">
    <property type="entry name" value="DUF2919"/>
</dbReference>
<sequence>MSVAHPDRRPRYASHRYDDDLLLKVPILLWLALVFLVRHLLLLGITFLPTTGEEIEVLRNLVRPEFVFADLPAALVMAAGFRRRRPCPDWVRRIWRHAREILSLSIVMYLGLLVATLAGSSLPLRDAIDEPLLLSLLASLAVAVYLWRSRLVADVVRDCPGRHDA</sequence>
<keyword evidence="3" id="KW-1185">Reference proteome</keyword>
<name>A0A1H2ZMS9_THIRO</name>
<protein>
    <recommendedName>
        <fullName evidence="4">DUF2919 family protein</fullName>
    </recommendedName>
</protein>
<keyword evidence="1" id="KW-1133">Transmembrane helix</keyword>
<evidence type="ECO:0000313" key="2">
    <source>
        <dbReference type="EMBL" id="SDX18832.1"/>
    </source>
</evidence>
<keyword evidence="1" id="KW-0472">Membrane</keyword>
<proteinExistence type="predicted"/>
<evidence type="ECO:0008006" key="4">
    <source>
        <dbReference type="Google" id="ProtNLM"/>
    </source>
</evidence>
<feature type="transmembrane region" description="Helical" evidence="1">
    <location>
        <begin position="131"/>
        <end position="147"/>
    </location>
</feature>
<dbReference type="AlphaFoldDB" id="A0A1H2ZMS9"/>
<organism evidence="2 3">
    <name type="scientific">Thiocapsa roseopersicina</name>
    <dbReference type="NCBI Taxonomy" id="1058"/>
    <lineage>
        <taxon>Bacteria</taxon>
        <taxon>Pseudomonadati</taxon>
        <taxon>Pseudomonadota</taxon>
        <taxon>Gammaproteobacteria</taxon>
        <taxon>Chromatiales</taxon>
        <taxon>Chromatiaceae</taxon>
        <taxon>Thiocapsa</taxon>
    </lineage>
</organism>
<evidence type="ECO:0000256" key="1">
    <source>
        <dbReference type="SAM" id="Phobius"/>
    </source>
</evidence>
<dbReference type="EMBL" id="FNNZ01000016">
    <property type="protein sequence ID" value="SDX18832.1"/>
    <property type="molecule type" value="Genomic_DNA"/>
</dbReference>
<dbReference type="Pfam" id="PF11143">
    <property type="entry name" value="DUF2919"/>
    <property type="match status" value="1"/>
</dbReference>
<accession>A0A1H2ZMS9</accession>
<dbReference type="STRING" id="1058.SAMN05421783_11688"/>
<dbReference type="Proteomes" id="UP000198816">
    <property type="component" value="Unassembled WGS sequence"/>
</dbReference>
<dbReference type="OrthoDB" id="5770506at2"/>
<feature type="transmembrane region" description="Helical" evidence="1">
    <location>
        <begin position="21"/>
        <end position="41"/>
    </location>
</feature>